<name>A0AAQ1MCR2_9FIRM</name>
<protein>
    <submittedName>
        <fullName evidence="1">Uncharacterized protein</fullName>
    </submittedName>
</protein>
<gene>
    <name evidence="1" type="ORF">SAMN05444424_1163</name>
</gene>
<comment type="caution">
    <text evidence="1">The sequence shown here is derived from an EMBL/GenBank/DDBJ whole genome shotgun (WGS) entry which is preliminary data.</text>
</comment>
<evidence type="ECO:0000313" key="2">
    <source>
        <dbReference type="Proteomes" id="UP000184089"/>
    </source>
</evidence>
<dbReference type="RefSeq" id="WP_021659001.1">
    <property type="nucleotide sequence ID" value="NZ_FQVY01000002.1"/>
</dbReference>
<sequence length="209" mass="23897">MNDEHSLRRMAGDYEIIQAIHIGDREIVLGEKPQSESGDKYMCAFCQQNELFAAYSEVMCSDNYAEMVKMFGERVTEQAEKTRVAMNKPKIQGIDDHPLTASDCTVLSYDDDLNNKIVVIKPEVLRREYRRATCQLKLCTGGFGAYPRSRGSACFCIDLYTGKESRYERMDILGTMEPEKLPGWAKHGLLTVQQERAKKEPHKGEKEER</sequence>
<evidence type="ECO:0000313" key="1">
    <source>
        <dbReference type="EMBL" id="SHG01804.1"/>
    </source>
</evidence>
<accession>A0AAQ1MCR2</accession>
<reference evidence="2" key="1">
    <citation type="submission" date="2016-11" db="EMBL/GenBank/DDBJ databases">
        <authorList>
            <person name="Jaros S."/>
            <person name="Januszkiewicz K."/>
            <person name="Wedrychowicz H."/>
        </authorList>
    </citation>
    <scope>NUCLEOTIDE SEQUENCE [LARGE SCALE GENOMIC DNA]</scope>
    <source>
        <strain evidence="2">DSM 4029</strain>
    </source>
</reference>
<proteinExistence type="predicted"/>
<dbReference type="AlphaFoldDB" id="A0AAQ1MCR2"/>
<dbReference type="Proteomes" id="UP000184089">
    <property type="component" value="Unassembled WGS sequence"/>
</dbReference>
<dbReference type="EMBL" id="FQVY01000002">
    <property type="protein sequence ID" value="SHG01804.1"/>
    <property type="molecule type" value="Genomic_DNA"/>
</dbReference>
<organism evidence="1 2">
    <name type="scientific">Bittarella massiliensis</name>
    <name type="common">ex Durand et al. 2017</name>
    <dbReference type="NCBI Taxonomy" id="1720313"/>
    <lineage>
        <taxon>Bacteria</taxon>
        <taxon>Bacillati</taxon>
        <taxon>Bacillota</taxon>
        <taxon>Clostridia</taxon>
        <taxon>Eubacteriales</taxon>
        <taxon>Oscillospiraceae</taxon>
        <taxon>Bittarella (ex Durand et al. 2017)</taxon>
    </lineage>
</organism>